<dbReference type="RefSeq" id="WP_246411184.1">
    <property type="nucleotide sequence ID" value="NZ_JACHXN010000021.1"/>
</dbReference>
<keyword evidence="2" id="KW-1185">Reference proteome</keyword>
<dbReference type="Proteomes" id="UP000554520">
    <property type="component" value="Unassembled WGS sequence"/>
</dbReference>
<protein>
    <submittedName>
        <fullName evidence="1">Uncharacterized protein</fullName>
    </submittedName>
</protein>
<sequence>MFYETHFAPLLRMQGFFHEVALDFVSKDGTKLPVLVNAVENEIWTAASFSRG</sequence>
<evidence type="ECO:0000313" key="1">
    <source>
        <dbReference type="EMBL" id="MBB3148582.1"/>
    </source>
</evidence>
<dbReference type="AlphaFoldDB" id="A0A839UII5"/>
<accession>A0A839UII5</accession>
<proteinExistence type="predicted"/>
<comment type="caution">
    <text evidence="1">The sequence shown here is derived from an EMBL/GenBank/DDBJ whole genome shotgun (WGS) entry which is preliminary data.</text>
</comment>
<organism evidence="1 2">
    <name type="scientific">Phyllobacterium trifolii</name>
    <dbReference type="NCBI Taxonomy" id="300193"/>
    <lineage>
        <taxon>Bacteria</taxon>
        <taxon>Pseudomonadati</taxon>
        <taxon>Pseudomonadota</taxon>
        <taxon>Alphaproteobacteria</taxon>
        <taxon>Hyphomicrobiales</taxon>
        <taxon>Phyllobacteriaceae</taxon>
        <taxon>Phyllobacterium</taxon>
    </lineage>
</organism>
<reference evidence="1 2" key="1">
    <citation type="submission" date="2020-08" db="EMBL/GenBank/DDBJ databases">
        <title>Genomic Encyclopedia of Type Strains, Phase III (KMG-III): the genomes of soil and plant-associated and newly described type strains.</title>
        <authorList>
            <person name="Whitman W."/>
        </authorList>
    </citation>
    <scope>NUCLEOTIDE SEQUENCE [LARGE SCALE GENOMIC DNA]</scope>
    <source>
        <strain evidence="1 2">CECT 7015</strain>
    </source>
</reference>
<dbReference type="EMBL" id="JACHXN010000021">
    <property type="protein sequence ID" value="MBB3148582.1"/>
    <property type="molecule type" value="Genomic_DNA"/>
</dbReference>
<gene>
    <name evidence="1" type="ORF">FHS21_005030</name>
</gene>
<name>A0A839UII5_9HYPH</name>
<evidence type="ECO:0000313" key="2">
    <source>
        <dbReference type="Proteomes" id="UP000554520"/>
    </source>
</evidence>